<dbReference type="Proteomes" id="UP001152795">
    <property type="component" value="Unassembled WGS sequence"/>
</dbReference>
<feature type="region of interest" description="Disordered" evidence="2">
    <location>
        <begin position="1"/>
        <end position="33"/>
    </location>
</feature>
<organism evidence="3 4">
    <name type="scientific">Paramuricea clavata</name>
    <name type="common">Red gorgonian</name>
    <name type="synonym">Violescent sea-whip</name>
    <dbReference type="NCBI Taxonomy" id="317549"/>
    <lineage>
        <taxon>Eukaryota</taxon>
        <taxon>Metazoa</taxon>
        <taxon>Cnidaria</taxon>
        <taxon>Anthozoa</taxon>
        <taxon>Octocorallia</taxon>
        <taxon>Malacalcyonacea</taxon>
        <taxon>Plexauridae</taxon>
        <taxon>Paramuricea</taxon>
    </lineage>
</organism>
<protein>
    <submittedName>
        <fullName evidence="3">Uncharacterized protein</fullName>
    </submittedName>
</protein>
<dbReference type="EMBL" id="CACRXK020017152">
    <property type="protein sequence ID" value="CAB4030803.1"/>
    <property type="molecule type" value="Genomic_DNA"/>
</dbReference>
<dbReference type="AlphaFoldDB" id="A0A6S7KS04"/>
<reference evidence="3" key="1">
    <citation type="submission" date="2020-04" db="EMBL/GenBank/DDBJ databases">
        <authorList>
            <person name="Alioto T."/>
            <person name="Alioto T."/>
            <person name="Gomez Garrido J."/>
        </authorList>
    </citation>
    <scope>NUCLEOTIDE SEQUENCE</scope>
    <source>
        <strain evidence="3">A484AB</strain>
    </source>
</reference>
<accession>A0A6S7KS04</accession>
<keyword evidence="4" id="KW-1185">Reference proteome</keyword>
<feature type="coiled-coil region" evidence="1">
    <location>
        <begin position="256"/>
        <end position="283"/>
    </location>
</feature>
<evidence type="ECO:0000256" key="2">
    <source>
        <dbReference type="SAM" id="MobiDB-lite"/>
    </source>
</evidence>
<gene>
    <name evidence="3" type="ORF">PACLA_8A014280</name>
</gene>
<evidence type="ECO:0000313" key="4">
    <source>
        <dbReference type="Proteomes" id="UP001152795"/>
    </source>
</evidence>
<evidence type="ECO:0000256" key="1">
    <source>
        <dbReference type="SAM" id="Coils"/>
    </source>
</evidence>
<sequence>MSQPAHKEGGRPGKKEQEKANVEDESKLCEKPEHWTGSVDDQKELFLHILAHITGEQLLDENRRSMDPDKFQKEHRRLIRENWEKAVGCFHRILNHDWKVKPLPAEAGLDDGSIVDDHDIHSTLYKIKMLSLHPTMKQPYGDVYDFINNSVCFYVRFVDKNDDINDDDGALKLTSEEKMMTLTEEKVKKSTYGRKYEEIKKLFEGEACALGYNDDCEWFYDEDEEFAFDPNGSNKYFEDAYIAGKEEQHEMKWGYNQTARRQLIDAEQRLEDAKRELRDAWNNSNASLFLDYIDENIL</sequence>
<keyword evidence="1" id="KW-0175">Coiled coil</keyword>
<name>A0A6S7KS04_PARCT</name>
<evidence type="ECO:0000313" key="3">
    <source>
        <dbReference type="EMBL" id="CAB4030803.1"/>
    </source>
</evidence>
<proteinExistence type="predicted"/>
<comment type="caution">
    <text evidence="3">The sequence shown here is derived from an EMBL/GenBank/DDBJ whole genome shotgun (WGS) entry which is preliminary data.</text>
</comment>